<dbReference type="OrthoDB" id="9133582at2"/>
<keyword evidence="1" id="KW-1133">Transmembrane helix</keyword>
<dbReference type="EMBL" id="CYHB01000001">
    <property type="protein sequence ID" value="CUA83121.1"/>
    <property type="molecule type" value="Genomic_DNA"/>
</dbReference>
<dbReference type="Proteomes" id="UP000182598">
    <property type="component" value="Unassembled WGS sequence"/>
</dbReference>
<evidence type="ECO:0000313" key="4">
    <source>
        <dbReference type="Proteomes" id="UP000182598"/>
    </source>
</evidence>
<dbReference type="RefSeq" id="WP_055438130.1">
    <property type="nucleotide sequence ID" value="NZ_CYHB01000001.1"/>
</dbReference>
<accession>A0A0K6GWN3</accession>
<feature type="transmembrane region" description="Helical" evidence="1">
    <location>
        <begin position="12"/>
        <end position="35"/>
    </location>
</feature>
<dbReference type="InterPro" id="IPR018638">
    <property type="entry name" value="DUF2061_membrane"/>
</dbReference>
<feature type="domain" description="DUF2061" evidence="2">
    <location>
        <begin position="1"/>
        <end position="52"/>
    </location>
</feature>
<evidence type="ECO:0000313" key="3">
    <source>
        <dbReference type="EMBL" id="CUA83121.1"/>
    </source>
</evidence>
<evidence type="ECO:0000256" key="1">
    <source>
        <dbReference type="SAM" id="Phobius"/>
    </source>
</evidence>
<dbReference type="Pfam" id="PF09834">
    <property type="entry name" value="DUF2061"/>
    <property type="match status" value="1"/>
</dbReference>
<dbReference type="AlphaFoldDB" id="A0A0K6GWN3"/>
<name>A0A0K6GWN3_9GAMM</name>
<proteinExistence type="predicted"/>
<organism evidence="3 4">
    <name type="scientific">Pseudidiomarina woesei</name>
    <dbReference type="NCBI Taxonomy" id="1381080"/>
    <lineage>
        <taxon>Bacteria</taxon>
        <taxon>Pseudomonadati</taxon>
        <taxon>Pseudomonadota</taxon>
        <taxon>Gammaproteobacteria</taxon>
        <taxon>Alteromonadales</taxon>
        <taxon>Idiomarinaceae</taxon>
        <taxon>Pseudidiomarina</taxon>
    </lineage>
</organism>
<keyword evidence="1" id="KW-0472">Membrane</keyword>
<reference evidence="4" key="1">
    <citation type="submission" date="2015-08" db="EMBL/GenBank/DDBJ databases">
        <authorList>
            <person name="Varghese N."/>
        </authorList>
    </citation>
    <scope>NUCLEOTIDE SEQUENCE [LARGE SCALE GENOMIC DNA]</scope>
    <source>
        <strain evidence="4">DSM 27808</strain>
    </source>
</reference>
<keyword evidence="1" id="KW-0812">Transmembrane</keyword>
<sequence>MAKTVSFGVMHVSVAFTLVWLMTGDVVLGGAVALIEPVVNTVAYYFHEKFWAARKAREQSRQMDSVHVA</sequence>
<gene>
    <name evidence="3" type="ORF">Ga0061064_0435</name>
</gene>
<evidence type="ECO:0000259" key="2">
    <source>
        <dbReference type="Pfam" id="PF09834"/>
    </source>
</evidence>
<protein>
    <submittedName>
        <fullName evidence="3">Predicted membrane protein (DUF2061)</fullName>
    </submittedName>
</protein>
<keyword evidence="4" id="KW-1185">Reference proteome</keyword>